<dbReference type="EMBL" id="CP063304">
    <property type="protein sequence ID" value="QOV19605.1"/>
    <property type="molecule type" value="Genomic_DNA"/>
</dbReference>
<keyword evidence="3" id="KW-1185">Reference proteome</keyword>
<evidence type="ECO:0000313" key="3">
    <source>
        <dbReference type="Proteomes" id="UP000593601"/>
    </source>
</evidence>
<dbReference type="Pfam" id="PF04383">
    <property type="entry name" value="KilA-N"/>
    <property type="match status" value="1"/>
</dbReference>
<dbReference type="AlphaFoldDB" id="A0A7M2RH10"/>
<dbReference type="SMART" id="SM01252">
    <property type="entry name" value="KilA-N"/>
    <property type="match status" value="1"/>
</dbReference>
<dbReference type="RefSeq" id="WP_193735925.1">
    <property type="nucleotide sequence ID" value="NZ_CP063304.1"/>
</dbReference>
<dbReference type="Proteomes" id="UP000593601">
    <property type="component" value="Chromosome"/>
</dbReference>
<accession>A0A7M2RH10</accession>
<name>A0A7M2RH10_9FIRM</name>
<organism evidence="2 3">
    <name type="scientific">Blautia liquoris</name>
    <dbReference type="NCBI Taxonomy" id="2779518"/>
    <lineage>
        <taxon>Bacteria</taxon>
        <taxon>Bacillati</taxon>
        <taxon>Bacillota</taxon>
        <taxon>Clostridia</taxon>
        <taxon>Lachnospirales</taxon>
        <taxon>Lachnospiraceae</taxon>
        <taxon>Blautia</taxon>
    </lineage>
</organism>
<gene>
    <name evidence="2" type="ORF">INP51_01070</name>
</gene>
<evidence type="ECO:0000313" key="2">
    <source>
        <dbReference type="EMBL" id="QOV19605.1"/>
    </source>
</evidence>
<reference evidence="2 3" key="1">
    <citation type="submission" date="2020-10" db="EMBL/GenBank/DDBJ databases">
        <title>Blautia liquoris sp.nov., isolated from the mud in a fermentation cellar used for the production of Chinese strong-flavoured liquor.</title>
        <authorList>
            <person name="Lu L."/>
        </authorList>
    </citation>
    <scope>NUCLEOTIDE SEQUENCE [LARGE SCALE GENOMIC DNA]</scope>
    <source>
        <strain evidence="2 3">LZLJ-3</strain>
    </source>
</reference>
<dbReference type="KEGG" id="bliq:INP51_01070"/>
<feature type="domain" description="KilA-N" evidence="1">
    <location>
        <begin position="6"/>
        <end position="142"/>
    </location>
</feature>
<proteinExistence type="predicted"/>
<dbReference type="InterPro" id="IPR017880">
    <property type="entry name" value="KilA_N"/>
</dbReference>
<sequence length="282" mass="32200">MAKKPIKETIHAKGMDIAIYTENFQDEFISLTDIARYKSNEPKDVIKNWMRSKDTIEFLGLWESLHNENFKGVEFDSFKRQAGSNAFTLSPQKWIETTNAIGIISKSGRSGGTFAHSDIAFEFASWISAEFKLYIIKDYKRLKSDENSRLSLNWNLNREISKLNYRIHTDAIKENLLPPDLLPSQISFTYASEADILNVALFGKTARQWRDANADKKGNIRDDATINQLLVLANMESYNAILIEQGKSQSERLIILHELAVKQLKTLTGFSTSELPQIRTDN</sequence>
<evidence type="ECO:0000259" key="1">
    <source>
        <dbReference type="PROSITE" id="PS51301"/>
    </source>
</evidence>
<dbReference type="InterPro" id="IPR018004">
    <property type="entry name" value="KilA/APSES_HTH"/>
</dbReference>
<dbReference type="PROSITE" id="PS51301">
    <property type="entry name" value="KILA_N"/>
    <property type="match status" value="1"/>
</dbReference>
<protein>
    <submittedName>
        <fullName evidence="2">KilA-N domain-containing protein</fullName>
    </submittedName>
</protein>